<evidence type="ECO:0000313" key="1">
    <source>
        <dbReference type="EMBL" id="SDX98818.1"/>
    </source>
</evidence>
<sequence length="56" mass="6754">MTWEQLFPKHILDRGFDYYHRGHVEDLYVREDVIEAAVHGSEKYDVHINKVEKLLI</sequence>
<accession>A0A1H3G845</accession>
<dbReference type="STRING" id="1503961.SAMN05421736_10184"/>
<reference evidence="2" key="1">
    <citation type="submission" date="2016-10" db="EMBL/GenBank/DDBJ databases">
        <authorList>
            <person name="Varghese N."/>
            <person name="Submissions S."/>
        </authorList>
    </citation>
    <scope>NUCLEOTIDE SEQUENCE [LARGE SCALE GENOMIC DNA]</scope>
    <source>
        <strain evidence="2">SP</strain>
    </source>
</reference>
<gene>
    <name evidence="1" type="ORF">SAMN05421736_10184</name>
</gene>
<dbReference type="AlphaFoldDB" id="A0A1H3G845"/>
<dbReference type="EMBL" id="FNPI01000001">
    <property type="protein sequence ID" value="SDX98818.1"/>
    <property type="molecule type" value="Genomic_DNA"/>
</dbReference>
<dbReference type="Proteomes" id="UP000198935">
    <property type="component" value="Unassembled WGS sequence"/>
</dbReference>
<evidence type="ECO:0000313" key="2">
    <source>
        <dbReference type="Proteomes" id="UP000198935"/>
    </source>
</evidence>
<keyword evidence="2" id="KW-1185">Reference proteome</keyword>
<protein>
    <submittedName>
        <fullName evidence="1">Uncharacterized protein</fullName>
    </submittedName>
</protein>
<proteinExistence type="predicted"/>
<name>A0A1H3G845_9BACI</name>
<organism evidence="1 2">
    <name type="scientific">Evansella caseinilytica</name>
    <dbReference type="NCBI Taxonomy" id="1503961"/>
    <lineage>
        <taxon>Bacteria</taxon>
        <taxon>Bacillati</taxon>
        <taxon>Bacillota</taxon>
        <taxon>Bacilli</taxon>
        <taxon>Bacillales</taxon>
        <taxon>Bacillaceae</taxon>
        <taxon>Evansella</taxon>
    </lineage>
</organism>